<dbReference type="EMBL" id="JAVXUO010002827">
    <property type="protein sequence ID" value="KAK2969313.1"/>
    <property type="molecule type" value="Genomic_DNA"/>
</dbReference>
<evidence type="ECO:0000259" key="3">
    <source>
        <dbReference type="PROSITE" id="PS50011"/>
    </source>
</evidence>
<dbReference type="InterPro" id="IPR000719">
    <property type="entry name" value="Prot_kinase_dom"/>
</dbReference>
<name>A0AA88U288_9ASTE</name>
<dbReference type="GO" id="GO:0005886">
    <property type="term" value="C:plasma membrane"/>
    <property type="evidence" value="ECO:0007669"/>
    <property type="project" value="UniProtKB-SubCell"/>
</dbReference>
<keyword evidence="2" id="KW-0472">Membrane</keyword>
<organism evidence="4 5">
    <name type="scientific">Escallonia rubra</name>
    <dbReference type="NCBI Taxonomy" id="112253"/>
    <lineage>
        <taxon>Eukaryota</taxon>
        <taxon>Viridiplantae</taxon>
        <taxon>Streptophyta</taxon>
        <taxon>Embryophyta</taxon>
        <taxon>Tracheophyta</taxon>
        <taxon>Spermatophyta</taxon>
        <taxon>Magnoliopsida</taxon>
        <taxon>eudicotyledons</taxon>
        <taxon>Gunneridae</taxon>
        <taxon>Pentapetalae</taxon>
        <taxon>asterids</taxon>
        <taxon>campanulids</taxon>
        <taxon>Escalloniales</taxon>
        <taxon>Escalloniaceae</taxon>
        <taxon>Escallonia</taxon>
    </lineage>
</organism>
<keyword evidence="5" id="KW-1185">Reference proteome</keyword>
<evidence type="ECO:0000313" key="5">
    <source>
        <dbReference type="Proteomes" id="UP001187471"/>
    </source>
</evidence>
<dbReference type="GO" id="GO:0004672">
    <property type="term" value="F:protein kinase activity"/>
    <property type="evidence" value="ECO:0007669"/>
    <property type="project" value="InterPro"/>
</dbReference>
<evidence type="ECO:0000313" key="4">
    <source>
        <dbReference type="EMBL" id="KAK2969313.1"/>
    </source>
</evidence>
<feature type="domain" description="Protein kinase" evidence="3">
    <location>
        <begin position="56"/>
        <end position="344"/>
    </location>
</feature>
<dbReference type="InterPro" id="IPR011009">
    <property type="entry name" value="Kinase-like_dom_sf"/>
</dbReference>
<dbReference type="SUPFAM" id="SSF56112">
    <property type="entry name" value="Protein kinase-like (PK-like)"/>
    <property type="match status" value="1"/>
</dbReference>
<protein>
    <recommendedName>
        <fullName evidence="3">Protein kinase domain-containing protein</fullName>
    </recommendedName>
</protein>
<dbReference type="PROSITE" id="PS50011">
    <property type="entry name" value="PROTEIN_KINASE_DOM"/>
    <property type="match status" value="1"/>
</dbReference>
<evidence type="ECO:0000256" key="1">
    <source>
        <dbReference type="ARBA" id="ARBA00004236"/>
    </source>
</evidence>
<dbReference type="PANTHER" id="PTHR45621">
    <property type="entry name" value="OS01G0588500 PROTEIN-RELATED"/>
    <property type="match status" value="1"/>
</dbReference>
<dbReference type="Gene3D" id="3.30.200.20">
    <property type="entry name" value="Phosphorylase Kinase, domain 1"/>
    <property type="match status" value="1"/>
</dbReference>
<comment type="caution">
    <text evidence="4">The sequence shown here is derived from an EMBL/GenBank/DDBJ whole genome shotgun (WGS) entry which is preliminary data.</text>
</comment>
<accession>A0AA88U288</accession>
<evidence type="ECO:0000256" key="2">
    <source>
        <dbReference type="ARBA" id="ARBA00022475"/>
    </source>
</evidence>
<dbReference type="Pfam" id="PF07714">
    <property type="entry name" value="PK_Tyr_Ser-Thr"/>
    <property type="match status" value="1"/>
</dbReference>
<dbReference type="Gene3D" id="1.10.510.10">
    <property type="entry name" value="Transferase(Phosphotransferase) domain 1"/>
    <property type="match status" value="1"/>
</dbReference>
<dbReference type="AlphaFoldDB" id="A0AA88U288"/>
<proteinExistence type="predicted"/>
<dbReference type="GO" id="GO:0005524">
    <property type="term" value="F:ATP binding"/>
    <property type="evidence" value="ECO:0007669"/>
    <property type="project" value="InterPro"/>
</dbReference>
<gene>
    <name evidence="4" type="ORF">RJ640_030854</name>
</gene>
<dbReference type="Proteomes" id="UP001187471">
    <property type="component" value="Unassembled WGS sequence"/>
</dbReference>
<reference evidence="4" key="1">
    <citation type="submission" date="2022-12" db="EMBL/GenBank/DDBJ databases">
        <title>Draft genome assemblies for two species of Escallonia (Escalloniales).</title>
        <authorList>
            <person name="Chanderbali A."/>
            <person name="Dervinis C."/>
            <person name="Anghel I."/>
            <person name="Soltis D."/>
            <person name="Soltis P."/>
            <person name="Zapata F."/>
        </authorList>
    </citation>
    <scope>NUCLEOTIDE SEQUENCE</scope>
    <source>
        <strain evidence="4">UCBG92.1500</strain>
        <tissue evidence="4">Leaf</tissue>
    </source>
</reference>
<comment type="subcellular location">
    <subcellularLocation>
        <location evidence="1">Cell membrane</location>
    </subcellularLocation>
</comment>
<sequence length="371" mass="41492">MGYRTQIPWLYPEEQRRLAEALLKKALEATPPSNEMSFPNPLEFSQADLAEFTNNFHGGNLIGPTQFGKLYRGKINARDVTVKIWDGGQYGEQCGEHYGLDYPGAYSIMLAEEMLLLRDSNVNHHPSLPKLIGYCIQDQMKGLVYDLNPRGSLHNLTTEGSFTWIERIKVVLRFAHLLELLHGQANPYIVLCIDAEHILLDQESNPVVVEFGLMRGGNLGQLSPFKELIPMSPGYCDIHYARTGVGWVAHCDVFSYGIILLGLISKRVIDKEKLGTNRLFRTDVWARKNYKPGCSLVDTSLEVDSDFCVSDGAAMTKLGISCVEEYPGDRPTMKTVVKSLESLLAVQCSRVEYLSFLDSFKAKATISVGCQ</sequence>
<dbReference type="InterPro" id="IPR050823">
    <property type="entry name" value="Plant_Ser_Thr_Prot_Kinase"/>
</dbReference>
<keyword evidence="2" id="KW-1003">Cell membrane</keyword>
<dbReference type="InterPro" id="IPR001245">
    <property type="entry name" value="Ser-Thr/Tyr_kinase_cat_dom"/>
</dbReference>